<gene>
    <name evidence="1" type="ORF">SAMN03080606_00915</name>
</gene>
<proteinExistence type="predicted"/>
<evidence type="ECO:0000313" key="2">
    <source>
        <dbReference type="Proteomes" id="UP000198636"/>
    </source>
</evidence>
<protein>
    <recommendedName>
        <fullName evidence="3">Flagellar motility protein MotE, a chaperone for MotC folding</fullName>
    </recommendedName>
</protein>
<accession>A0A1G5DIK4</accession>
<dbReference type="OrthoDB" id="1705722at2"/>
<evidence type="ECO:0000313" key="1">
    <source>
        <dbReference type="EMBL" id="SCY14230.1"/>
    </source>
</evidence>
<organism evidence="1 2">
    <name type="scientific">Alkaliphilus peptidifermentans DSM 18978</name>
    <dbReference type="NCBI Taxonomy" id="1120976"/>
    <lineage>
        <taxon>Bacteria</taxon>
        <taxon>Bacillati</taxon>
        <taxon>Bacillota</taxon>
        <taxon>Clostridia</taxon>
        <taxon>Peptostreptococcales</taxon>
        <taxon>Natronincolaceae</taxon>
        <taxon>Alkaliphilus</taxon>
    </lineage>
</organism>
<dbReference type="RefSeq" id="WP_091540485.1">
    <property type="nucleotide sequence ID" value="NZ_FMUS01000004.1"/>
</dbReference>
<reference evidence="1 2" key="1">
    <citation type="submission" date="2016-10" db="EMBL/GenBank/DDBJ databases">
        <authorList>
            <person name="de Groot N.N."/>
        </authorList>
    </citation>
    <scope>NUCLEOTIDE SEQUENCE [LARGE SCALE GENOMIC DNA]</scope>
    <source>
        <strain evidence="1 2">DSM 18978</strain>
    </source>
</reference>
<keyword evidence="2" id="KW-1185">Reference proteome</keyword>
<dbReference type="STRING" id="1120976.SAMN03080606_00915"/>
<dbReference type="AlphaFoldDB" id="A0A1G5DIK4"/>
<sequence>MSQEKSKKGALKAVAIISIAFLLVPTMTAAITYYANEGFRYKTNEVLSTLPGSLGGYFENLPTKDEQEQIKKQIAKYYITLDEDRLTDKLLIVRGEDKKLYQDLLLLLNRENSVKMSRVSDRIRLIDLGGNQLTRIFEEIQADELEKVNFLADYFTALKLSDGVMEIERSFESGELTLDMLPLLFNKFTTEEAASFLYYLNTDLQQKIRFRLTSAKKAEIDRQIEATEQRVGQLLEATMIYEKKSVDELITIIGNNEKYNIQDLSVIYSKLSLEKGGRVLSKISNNELIYELYANLNELEKLNGTDDGLSTALAASVQAYRDYDEKIIELVEIYQKMPVAELAKIAEQMLNSNQVYLRHQLTPQEQLVFTNQQLILDVMKEFKPSLTANLIQNFSTQRAIELAQKIMTR</sequence>
<dbReference type="EMBL" id="FMUS01000004">
    <property type="protein sequence ID" value="SCY14230.1"/>
    <property type="molecule type" value="Genomic_DNA"/>
</dbReference>
<dbReference type="Proteomes" id="UP000198636">
    <property type="component" value="Unassembled WGS sequence"/>
</dbReference>
<evidence type="ECO:0008006" key="3">
    <source>
        <dbReference type="Google" id="ProtNLM"/>
    </source>
</evidence>
<name>A0A1G5DIK4_9FIRM</name>